<dbReference type="InterPro" id="IPR013094">
    <property type="entry name" value="AB_hydrolase_3"/>
</dbReference>
<dbReference type="PANTHER" id="PTHR48081">
    <property type="entry name" value="AB HYDROLASE SUPERFAMILY PROTEIN C4A8.06C"/>
    <property type="match status" value="1"/>
</dbReference>
<dbReference type="InterPro" id="IPR029058">
    <property type="entry name" value="AB_hydrolase_fold"/>
</dbReference>
<feature type="non-terminal residue" evidence="3">
    <location>
        <position position="1"/>
    </location>
</feature>
<reference evidence="3 4" key="1">
    <citation type="journal article" date="2019" name="Nat. Ecol. Evol.">
        <title>Megaphylogeny resolves global patterns of mushroom evolution.</title>
        <authorList>
            <person name="Varga T."/>
            <person name="Krizsan K."/>
            <person name="Foldi C."/>
            <person name="Dima B."/>
            <person name="Sanchez-Garcia M."/>
            <person name="Sanchez-Ramirez S."/>
            <person name="Szollosi G.J."/>
            <person name="Szarkandi J.G."/>
            <person name="Papp V."/>
            <person name="Albert L."/>
            <person name="Andreopoulos W."/>
            <person name="Angelini C."/>
            <person name="Antonin V."/>
            <person name="Barry K.W."/>
            <person name="Bougher N.L."/>
            <person name="Buchanan P."/>
            <person name="Buyck B."/>
            <person name="Bense V."/>
            <person name="Catcheside P."/>
            <person name="Chovatia M."/>
            <person name="Cooper J."/>
            <person name="Damon W."/>
            <person name="Desjardin D."/>
            <person name="Finy P."/>
            <person name="Geml J."/>
            <person name="Haridas S."/>
            <person name="Hughes K."/>
            <person name="Justo A."/>
            <person name="Karasinski D."/>
            <person name="Kautmanova I."/>
            <person name="Kiss B."/>
            <person name="Kocsube S."/>
            <person name="Kotiranta H."/>
            <person name="LaButti K.M."/>
            <person name="Lechner B.E."/>
            <person name="Liimatainen K."/>
            <person name="Lipzen A."/>
            <person name="Lukacs Z."/>
            <person name="Mihaltcheva S."/>
            <person name="Morgado L.N."/>
            <person name="Niskanen T."/>
            <person name="Noordeloos M.E."/>
            <person name="Ohm R.A."/>
            <person name="Ortiz-Santana B."/>
            <person name="Ovrebo C."/>
            <person name="Racz N."/>
            <person name="Riley R."/>
            <person name="Savchenko A."/>
            <person name="Shiryaev A."/>
            <person name="Soop K."/>
            <person name="Spirin V."/>
            <person name="Szebenyi C."/>
            <person name="Tomsovsky M."/>
            <person name="Tulloss R.E."/>
            <person name="Uehling J."/>
            <person name="Grigoriev I.V."/>
            <person name="Vagvolgyi C."/>
            <person name="Papp T."/>
            <person name="Martin F.M."/>
            <person name="Miettinen O."/>
            <person name="Hibbett D.S."/>
            <person name="Nagy L.G."/>
        </authorList>
    </citation>
    <scope>NUCLEOTIDE SEQUENCE [LARGE SCALE GENOMIC DNA]</scope>
    <source>
        <strain evidence="3 4">CBS 166.37</strain>
    </source>
</reference>
<gene>
    <name evidence="3" type="ORF">BDQ12DRAFT_611372</name>
</gene>
<keyword evidence="4" id="KW-1185">Reference proteome</keyword>
<evidence type="ECO:0000313" key="3">
    <source>
        <dbReference type="EMBL" id="TFK35740.1"/>
    </source>
</evidence>
<evidence type="ECO:0000313" key="4">
    <source>
        <dbReference type="Proteomes" id="UP000308652"/>
    </source>
</evidence>
<proteinExistence type="predicted"/>
<evidence type="ECO:0000256" key="1">
    <source>
        <dbReference type="ARBA" id="ARBA00022801"/>
    </source>
</evidence>
<dbReference type="InterPro" id="IPR050300">
    <property type="entry name" value="GDXG_lipolytic_enzyme"/>
</dbReference>
<protein>
    <submittedName>
        <fullName evidence="3">Alpha/Beta hydrolase protein</fullName>
    </submittedName>
</protein>
<dbReference type="Proteomes" id="UP000308652">
    <property type="component" value="Unassembled WGS sequence"/>
</dbReference>
<dbReference type="SUPFAM" id="SSF53474">
    <property type="entry name" value="alpha/beta-Hydrolases"/>
    <property type="match status" value="1"/>
</dbReference>
<dbReference type="Gene3D" id="3.40.50.1820">
    <property type="entry name" value="alpha/beta hydrolase"/>
    <property type="match status" value="1"/>
</dbReference>
<evidence type="ECO:0000259" key="2">
    <source>
        <dbReference type="Pfam" id="PF07859"/>
    </source>
</evidence>
<name>A0A5C3LS37_9AGAR</name>
<dbReference type="EMBL" id="ML213619">
    <property type="protein sequence ID" value="TFK35740.1"/>
    <property type="molecule type" value="Genomic_DNA"/>
</dbReference>
<dbReference type="STRING" id="68775.A0A5C3LS37"/>
<dbReference type="AlphaFoldDB" id="A0A5C3LS37"/>
<sequence>ELRYLHGTGRSIYEEWTEKNSLKPKIEKLLDDNRASLFWIGERRKGKDANVILCFHGDGFMYPTQAPTLSFWYSVQAHLQRKGKSIGIVFLDYSLIPGAAFPTQLSQAVLAIKHLLNLGMVPENIHLAGSSAGGNLVLQVLSHMLHPLPEVPELPLGRLGSVYLLSPWVILYPPSSSTRKRNESTDVLDVQTLNRWGRQVLTSVASPTQPDVLPYLEPSKAPPAWFTGLGKLVNRLLITAGGGECLVDEIAEFATRLQKERIQIRYFHQPGGVYNDPYMDFIISTDPKKWVKVGNVVKGWYDSGLE</sequence>
<dbReference type="PANTHER" id="PTHR48081:SF31">
    <property type="entry name" value="STERYL ACETYL HYDROLASE MUG81-RELATED"/>
    <property type="match status" value="1"/>
</dbReference>
<dbReference type="Pfam" id="PF07859">
    <property type="entry name" value="Abhydrolase_3"/>
    <property type="match status" value="1"/>
</dbReference>
<dbReference type="GO" id="GO:0016787">
    <property type="term" value="F:hydrolase activity"/>
    <property type="evidence" value="ECO:0007669"/>
    <property type="project" value="UniProtKB-KW"/>
</dbReference>
<keyword evidence="1 3" id="KW-0378">Hydrolase</keyword>
<accession>A0A5C3LS37</accession>
<dbReference type="OrthoDB" id="2152029at2759"/>
<feature type="domain" description="Alpha/beta hydrolase fold-3" evidence="2">
    <location>
        <begin position="53"/>
        <end position="269"/>
    </location>
</feature>
<organism evidence="3 4">
    <name type="scientific">Crucibulum laeve</name>
    <dbReference type="NCBI Taxonomy" id="68775"/>
    <lineage>
        <taxon>Eukaryota</taxon>
        <taxon>Fungi</taxon>
        <taxon>Dikarya</taxon>
        <taxon>Basidiomycota</taxon>
        <taxon>Agaricomycotina</taxon>
        <taxon>Agaricomycetes</taxon>
        <taxon>Agaricomycetidae</taxon>
        <taxon>Agaricales</taxon>
        <taxon>Agaricineae</taxon>
        <taxon>Nidulariaceae</taxon>
        <taxon>Crucibulum</taxon>
    </lineage>
</organism>